<reference evidence="2" key="2">
    <citation type="submission" date="2020-09" db="EMBL/GenBank/DDBJ databases">
        <authorList>
            <person name="Sun Q."/>
            <person name="Zhou Y."/>
        </authorList>
    </citation>
    <scope>NUCLEOTIDE SEQUENCE</scope>
    <source>
        <strain evidence="2">CGMCC 4.7403</strain>
    </source>
</reference>
<sequence length="178" mass="19281">MAGGLGDGTRRNGAELMKRRGILLGCGGLVVVLGAVGVVWWNWFRAPYTLADSPGIEVTVRAEKSKYPDVQETAEDVDTVVRVYVQRLRAGDVEGLAELAGPAYDGARSAAYDQVREFGEGARGHVDVTVLEGSVDYFNAIRLTYEKTDQQQELLLVKDDGYWWVGLGEGDPAAGDQS</sequence>
<dbReference type="AlphaFoldDB" id="A0A919GPG9"/>
<feature type="transmembrane region" description="Helical" evidence="1">
    <location>
        <begin position="21"/>
        <end position="43"/>
    </location>
</feature>
<keyword evidence="1" id="KW-1133">Transmembrane helix</keyword>
<reference evidence="2" key="1">
    <citation type="journal article" date="2014" name="Int. J. Syst. Evol. Microbiol.">
        <title>Complete genome sequence of Corynebacterium casei LMG S-19264T (=DSM 44701T), isolated from a smear-ripened cheese.</title>
        <authorList>
            <consortium name="US DOE Joint Genome Institute (JGI-PGF)"/>
            <person name="Walter F."/>
            <person name="Albersmeier A."/>
            <person name="Kalinowski J."/>
            <person name="Ruckert C."/>
        </authorList>
    </citation>
    <scope>NUCLEOTIDE SEQUENCE</scope>
    <source>
        <strain evidence="2">CGMCC 4.7403</strain>
    </source>
</reference>
<name>A0A919GPG9_9ACTN</name>
<keyword evidence="1" id="KW-0472">Membrane</keyword>
<comment type="caution">
    <text evidence="2">The sequence shown here is derived from an EMBL/GenBank/DDBJ whole genome shotgun (WGS) entry which is preliminary data.</text>
</comment>
<dbReference type="Proteomes" id="UP000603227">
    <property type="component" value="Unassembled WGS sequence"/>
</dbReference>
<proteinExistence type="predicted"/>
<evidence type="ECO:0000313" key="3">
    <source>
        <dbReference type="Proteomes" id="UP000603227"/>
    </source>
</evidence>
<keyword evidence="1" id="KW-0812">Transmembrane</keyword>
<evidence type="ECO:0000256" key="1">
    <source>
        <dbReference type="SAM" id="Phobius"/>
    </source>
</evidence>
<organism evidence="2 3">
    <name type="scientific">Streptomyces capitiformicae</name>
    <dbReference type="NCBI Taxonomy" id="2014920"/>
    <lineage>
        <taxon>Bacteria</taxon>
        <taxon>Bacillati</taxon>
        <taxon>Actinomycetota</taxon>
        <taxon>Actinomycetes</taxon>
        <taxon>Kitasatosporales</taxon>
        <taxon>Streptomycetaceae</taxon>
        <taxon>Streptomyces</taxon>
    </lineage>
</organism>
<evidence type="ECO:0000313" key="2">
    <source>
        <dbReference type="EMBL" id="GHH88414.1"/>
    </source>
</evidence>
<keyword evidence="3" id="KW-1185">Reference proteome</keyword>
<protein>
    <submittedName>
        <fullName evidence="2">Uncharacterized protein</fullName>
    </submittedName>
</protein>
<dbReference type="EMBL" id="BNAT01000010">
    <property type="protein sequence ID" value="GHH88414.1"/>
    <property type="molecule type" value="Genomic_DNA"/>
</dbReference>
<accession>A0A919GPG9</accession>
<gene>
    <name evidence="2" type="ORF">GCM10017771_33610</name>
</gene>